<evidence type="ECO:0000256" key="5">
    <source>
        <dbReference type="ARBA" id="ARBA00022679"/>
    </source>
</evidence>
<dbReference type="InterPro" id="IPR000014">
    <property type="entry name" value="PAS"/>
</dbReference>
<evidence type="ECO:0000256" key="10">
    <source>
        <dbReference type="SAM" id="MobiDB-lite"/>
    </source>
</evidence>
<organism evidence="15 16">
    <name type="scientific">Massilia varians</name>
    <dbReference type="NCBI Taxonomy" id="457921"/>
    <lineage>
        <taxon>Bacteria</taxon>
        <taxon>Pseudomonadati</taxon>
        <taxon>Pseudomonadota</taxon>
        <taxon>Betaproteobacteria</taxon>
        <taxon>Burkholderiales</taxon>
        <taxon>Oxalobacteraceae</taxon>
        <taxon>Telluria group</taxon>
        <taxon>Massilia</taxon>
    </lineage>
</organism>
<dbReference type="Pfam" id="PF00512">
    <property type="entry name" value="HisKA"/>
    <property type="match status" value="1"/>
</dbReference>
<sequence>MIPIRGKSFNRALRYALVVGGAIASILLFMLASASENSGFFDQYYVWLLGVNAGMAGLLLILVIVALARLYSRYKAGKFGSRLVARLVLLFAGIGILPGLVIFMVSVQFVSHSIDSWFDVKIEAAIESGLNLGRAALDEAVAELGATGQTAAATLAGQDAVMVQGVLSGLVNDISGMQSAMLLTADGTVLASSAQDRNLNLELDRPTPDMLKSAALPGGYARPEGTIDRETPEQAGGADASENGLDAATGLRLRVVLAVPEATGMEPRYLQLLQSVPVNLASNAVVLRSASEEYRSRDQARRGLRKMYIETLTLTLLLAIFGAIGSAFLIAGNLAQPLLVLAEGTQAVAEGDLSPRPTVETNDELGTLTRSFNAMTGQLFEARSAVERNRMALQNAKAHLESVLANMSAGVIVLDAEGRVVNSNDAAYRILQVEPGALSGPLASIPGLETFYNCITRAISAQSAQSAASTDRRRRAHWQQQIEIPRRGSSDEQEHDITLLARGSRLPVGTGSGFIVVFDDISDVIAGQRSVAWGEVARRLAHEIKNPLTPIQLSAERLQMKLESSLPPHEAELLKKSTSTIVNQVDAMKRMVDDFRDYARTPPAVLEPLDLNGLIDEILQLYLSEDGSDIIHAALAPDLPKVMGDPTQLRQVIHNLVQNAQDALVDRGPDVPAPRVDVTTEAIHYEGADGAAGTAVRLAITDNGPGFSPRILARAFEPYVTSKARGTGLGLPMVKKIIDEHGGRIDIGNRPDGCGASVFILLLKLAPEANLAEI</sequence>
<evidence type="ECO:0000256" key="3">
    <source>
        <dbReference type="ARBA" id="ARBA00012438"/>
    </source>
</evidence>
<dbReference type="Gene3D" id="3.30.565.10">
    <property type="entry name" value="Histidine kinase-like ATPase, C-terminal domain"/>
    <property type="match status" value="1"/>
</dbReference>
<dbReference type="InterPro" id="IPR003661">
    <property type="entry name" value="HisK_dim/P_dom"/>
</dbReference>
<dbReference type="Gene3D" id="6.10.340.10">
    <property type="match status" value="1"/>
</dbReference>
<comment type="catalytic activity">
    <reaction evidence="1">
        <text>ATP + protein L-histidine = ADP + protein N-phospho-L-histidine.</text>
        <dbReference type="EC" id="2.7.13.3"/>
    </reaction>
</comment>
<evidence type="ECO:0000256" key="4">
    <source>
        <dbReference type="ARBA" id="ARBA00022553"/>
    </source>
</evidence>
<dbReference type="Pfam" id="PF00672">
    <property type="entry name" value="HAMP"/>
    <property type="match status" value="1"/>
</dbReference>
<dbReference type="InterPro" id="IPR003594">
    <property type="entry name" value="HATPase_dom"/>
</dbReference>
<evidence type="ECO:0000259" key="12">
    <source>
        <dbReference type="PROSITE" id="PS50109"/>
    </source>
</evidence>
<dbReference type="EC" id="2.7.13.3" evidence="3"/>
<feature type="region of interest" description="Disordered" evidence="10">
    <location>
        <begin position="215"/>
        <end position="243"/>
    </location>
</feature>
<proteinExistence type="predicted"/>
<evidence type="ECO:0000259" key="13">
    <source>
        <dbReference type="PROSITE" id="PS50112"/>
    </source>
</evidence>
<keyword evidence="4" id="KW-0597">Phosphoprotein</keyword>
<dbReference type="PROSITE" id="PS50109">
    <property type="entry name" value="HIS_KIN"/>
    <property type="match status" value="1"/>
</dbReference>
<keyword evidence="11" id="KW-0472">Membrane</keyword>
<evidence type="ECO:0000256" key="1">
    <source>
        <dbReference type="ARBA" id="ARBA00000085"/>
    </source>
</evidence>
<evidence type="ECO:0000256" key="8">
    <source>
        <dbReference type="ARBA" id="ARBA00022840"/>
    </source>
</evidence>
<feature type="transmembrane region" description="Helical" evidence="11">
    <location>
        <begin position="44"/>
        <end position="71"/>
    </location>
</feature>
<dbReference type="SUPFAM" id="SSF47384">
    <property type="entry name" value="Homodimeric domain of signal transducing histidine kinase"/>
    <property type="match status" value="1"/>
</dbReference>
<protein>
    <recommendedName>
        <fullName evidence="3">histidine kinase</fullName>
        <ecNumber evidence="3">2.7.13.3</ecNumber>
    </recommendedName>
</protein>
<feature type="transmembrane region" description="Helical" evidence="11">
    <location>
        <begin position="308"/>
        <end position="331"/>
    </location>
</feature>
<feature type="transmembrane region" description="Helical" evidence="11">
    <location>
        <begin position="269"/>
        <end position="287"/>
    </location>
</feature>
<dbReference type="PANTHER" id="PTHR43065:SF10">
    <property type="entry name" value="PEROXIDE STRESS-ACTIVATED HISTIDINE KINASE MAK3"/>
    <property type="match status" value="1"/>
</dbReference>
<dbReference type="PROSITE" id="PS50112">
    <property type="entry name" value="PAS"/>
    <property type="match status" value="1"/>
</dbReference>
<dbReference type="SUPFAM" id="SSF158472">
    <property type="entry name" value="HAMP domain-like"/>
    <property type="match status" value="1"/>
</dbReference>
<dbReference type="InterPro" id="IPR035965">
    <property type="entry name" value="PAS-like_dom_sf"/>
</dbReference>
<dbReference type="InterPro" id="IPR013767">
    <property type="entry name" value="PAS_fold"/>
</dbReference>
<dbReference type="Gene3D" id="1.10.287.130">
    <property type="match status" value="1"/>
</dbReference>
<dbReference type="SMART" id="SM00304">
    <property type="entry name" value="HAMP"/>
    <property type="match status" value="1"/>
</dbReference>
<dbReference type="PANTHER" id="PTHR43065">
    <property type="entry name" value="SENSOR HISTIDINE KINASE"/>
    <property type="match status" value="1"/>
</dbReference>
<dbReference type="SUPFAM" id="SSF55785">
    <property type="entry name" value="PYP-like sensor domain (PAS domain)"/>
    <property type="match status" value="1"/>
</dbReference>
<dbReference type="CDD" id="cd06225">
    <property type="entry name" value="HAMP"/>
    <property type="match status" value="1"/>
</dbReference>
<dbReference type="InterPro" id="IPR004358">
    <property type="entry name" value="Sig_transdc_His_kin-like_C"/>
</dbReference>
<feature type="domain" description="HAMP" evidence="14">
    <location>
        <begin position="332"/>
        <end position="384"/>
    </location>
</feature>
<dbReference type="InterPro" id="IPR005467">
    <property type="entry name" value="His_kinase_dom"/>
</dbReference>
<keyword evidence="6" id="KW-0547">Nucleotide-binding</keyword>
<dbReference type="InterPro" id="IPR003660">
    <property type="entry name" value="HAMP_dom"/>
</dbReference>
<evidence type="ECO:0000256" key="2">
    <source>
        <dbReference type="ARBA" id="ARBA00004370"/>
    </source>
</evidence>
<name>A0ABN6T9E0_9BURK</name>
<dbReference type="SUPFAM" id="SSF55874">
    <property type="entry name" value="ATPase domain of HSP90 chaperone/DNA topoisomerase II/histidine kinase"/>
    <property type="match status" value="1"/>
</dbReference>
<evidence type="ECO:0000256" key="6">
    <source>
        <dbReference type="ARBA" id="ARBA00022741"/>
    </source>
</evidence>
<dbReference type="EMBL" id="AP026966">
    <property type="protein sequence ID" value="BDT57540.1"/>
    <property type="molecule type" value="Genomic_DNA"/>
</dbReference>
<dbReference type="SMART" id="SM00388">
    <property type="entry name" value="HisKA"/>
    <property type="match status" value="1"/>
</dbReference>
<evidence type="ECO:0000256" key="9">
    <source>
        <dbReference type="ARBA" id="ARBA00023012"/>
    </source>
</evidence>
<dbReference type="PROSITE" id="PS50885">
    <property type="entry name" value="HAMP"/>
    <property type="match status" value="1"/>
</dbReference>
<dbReference type="InterPro" id="IPR017232">
    <property type="entry name" value="NtrY"/>
</dbReference>
<keyword evidence="11" id="KW-0812">Transmembrane</keyword>
<dbReference type="PIRSF" id="PIRSF037532">
    <property type="entry name" value="STHK_NtrY"/>
    <property type="match status" value="1"/>
</dbReference>
<feature type="transmembrane region" description="Helical" evidence="11">
    <location>
        <begin position="12"/>
        <end position="32"/>
    </location>
</feature>
<dbReference type="InterPro" id="IPR036097">
    <property type="entry name" value="HisK_dim/P_sf"/>
</dbReference>
<keyword evidence="16" id="KW-1185">Reference proteome</keyword>
<dbReference type="Proteomes" id="UP001163336">
    <property type="component" value="Chromosome"/>
</dbReference>
<dbReference type="CDD" id="cd00082">
    <property type="entry name" value="HisKA"/>
    <property type="match status" value="1"/>
</dbReference>
<evidence type="ECO:0000313" key="15">
    <source>
        <dbReference type="EMBL" id="BDT57540.1"/>
    </source>
</evidence>
<dbReference type="GO" id="GO:0016301">
    <property type="term" value="F:kinase activity"/>
    <property type="evidence" value="ECO:0007669"/>
    <property type="project" value="UniProtKB-KW"/>
</dbReference>
<keyword evidence="8" id="KW-0067">ATP-binding</keyword>
<evidence type="ECO:0000259" key="14">
    <source>
        <dbReference type="PROSITE" id="PS50885"/>
    </source>
</evidence>
<keyword evidence="5" id="KW-0808">Transferase</keyword>
<dbReference type="PRINTS" id="PR00344">
    <property type="entry name" value="BCTRLSENSOR"/>
</dbReference>
<evidence type="ECO:0000313" key="16">
    <source>
        <dbReference type="Proteomes" id="UP001163336"/>
    </source>
</evidence>
<accession>A0ABN6T9E0</accession>
<evidence type="ECO:0000256" key="11">
    <source>
        <dbReference type="SAM" id="Phobius"/>
    </source>
</evidence>
<keyword evidence="7 15" id="KW-0418">Kinase</keyword>
<dbReference type="RefSeq" id="WP_281912835.1">
    <property type="nucleotide sequence ID" value="NZ_AP026966.1"/>
</dbReference>
<keyword evidence="11" id="KW-1133">Transmembrane helix</keyword>
<feature type="domain" description="PAS" evidence="13">
    <location>
        <begin position="396"/>
        <end position="440"/>
    </location>
</feature>
<dbReference type="Pfam" id="PF02518">
    <property type="entry name" value="HATPase_c"/>
    <property type="match status" value="1"/>
</dbReference>
<dbReference type="Pfam" id="PF00989">
    <property type="entry name" value="PAS"/>
    <property type="match status" value="1"/>
</dbReference>
<dbReference type="Gene3D" id="3.30.450.20">
    <property type="entry name" value="PAS domain"/>
    <property type="match status" value="1"/>
</dbReference>
<comment type="subcellular location">
    <subcellularLocation>
        <location evidence="2">Membrane</location>
    </subcellularLocation>
</comment>
<gene>
    <name evidence="15" type="ORF">MasN3_10340</name>
</gene>
<feature type="transmembrane region" description="Helical" evidence="11">
    <location>
        <begin position="83"/>
        <end position="110"/>
    </location>
</feature>
<dbReference type="SMART" id="SM00387">
    <property type="entry name" value="HATPase_c"/>
    <property type="match status" value="1"/>
</dbReference>
<dbReference type="InterPro" id="IPR036890">
    <property type="entry name" value="HATPase_C_sf"/>
</dbReference>
<keyword evidence="9" id="KW-0902">Two-component regulatory system</keyword>
<feature type="domain" description="Histidine kinase" evidence="12">
    <location>
        <begin position="539"/>
        <end position="767"/>
    </location>
</feature>
<evidence type="ECO:0000256" key="7">
    <source>
        <dbReference type="ARBA" id="ARBA00022777"/>
    </source>
</evidence>
<reference evidence="15" key="1">
    <citation type="submission" date="2022-11" db="EMBL/GenBank/DDBJ databases">
        <title>Isolation and characterization of PLA-degrading bacterium Massilia sp. from Antarctic soil.</title>
        <authorList>
            <person name="Sato K."/>
            <person name="Gomez-Fuentes C."/>
            <person name="Ahmad S.A."/>
            <person name="Zulkharnain A."/>
        </authorList>
    </citation>
    <scope>NUCLEOTIDE SEQUENCE</scope>
    <source>
        <strain evidence="15">N-3</strain>
    </source>
</reference>